<dbReference type="AlphaFoldDB" id="F8FPS6"/>
<gene>
    <name evidence="5" type="ordered locus">KNP414_07389</name>
</gene>
<dbReference type="PATRIC" id="fig|1036673.3.peg.6895"/>
<evidence type="ECO:0000256" key="2">
    <source>
        <dbReference type="ARBA" id="ARBA00023125"/>
    </source>
</evidence>
<evidence type="ECO:0000256" key="1">
    <source>
        <dbReference type="ARBA" id="ARBA00023015"/>
    </source>
</evidence>
<dbReference type="EMBL" id="CP002869">
    <property type="protein sequence ID" value="AEI45893.1"/>
    <property type="molecule type" value="Genomic_DNA"/>
</dbReference>
<sequence length="271" mass="30509">MPDWRWVPDVTNQVYWERIGAFQLQEDTYGDWVAFAVKEGRFRYAVGGVQGEASFGDIVFCPPGDRFQREVLEELSFYFVTFRWRTSAAAEAGGGEAGPKPKPAGGVSVADRQRLSSNYFYMEQLQHASPERRLALAAHGFQDLWLLICIERELAAASGRPAGPDDPDMQAAALWLRQHAFGPVLLKELAAQRGCTPVQFTRRFQAALGVSPMEYVTALRLQHARTLLLETALTLDEIAEQCGYENGFYLSRVFSRKLQVSPSAYRKLHRV</sequence>
<dbReference type="PROSITE" id="PS01124">
    <property type="entry name" value="HTH_ARAC_FAMILY_2"/>
    <property type="match status" value="1"/>
</dbReference>
<evidence type="ECO:0000259" key="4">
    <source>
        <dbReference type="PROSITE" id="PS01124"/>
    </source>
</evidence>
<dbReference type="PANTHER" id="PTHR46796:SF13">
    <property type="entry name" value="HTH-TYPE TRANSCRIPTIONAL ACTIVATOR RHAS"/>
    <property type="match status" value="1"/>
</dbReference>
<dbReference type="Proteomes" id="UP000006620">
    <property type="component" value="Chromosome"/>
</dbReference>
<dbReference type="KEGG" id="pms:KNP414_07389"/>
<feature type="domain" description="HTH araC/xylS-type" evidence="4">
    <location>
        <begin position="170"/>
        <end position="268"/>
    </location>
</feature>
<accession>F8FPS6</accession>
<reference evidence="6" key="1">
    <citation type="submission" date="2011-06" db="EMBL/GenBank/DDBJ databases">
        <title>Complete genome sequence of Paenibacillus mucilaginosus KNP414.</title>
        <authorList>
            <person name="Wang J."/>
            <person name="Hu S."/>
            <person name="Hu X."/>
            <person name="Zhang B."/>
            <person name="Dong D."/>
            <person name="Zhang S."/>
            <person name="Zhao K."/>
            <person name="Wu D."/>
        </authorList>
    </citation>
    <scope>NUCLEOTIDE SEQUENCE [LARGE SCALE GENOMIC DNA]</scope>
    <source>
        <strain evidence="6">KNP414</strain>
    </source>
</reference>
<evidence type="ECO:0000256" key="3">
    <source>
        <dbReference type="ARBA" id="ARBA00023163"/>
    </source>
</evidence>
<keyword evidence="2" id="KW-0238">DNA-binding</keyword>
<dbReference type="InterPro" id="IPR018062">
    <property type="entry name" value="HTH_AraC-typ_CS"/>
</dbReference>
<dbReference type="PANTHER" id="PTHR46796">
    <property type="entry name" value="HTH-TYPE TRANSCRIPTIONAL ACTIVATOR RHAS-RELATED"/>
    <property type="match status" value="1"/>
</dbReference>
<protein>
    <submittedName>
        <fullName evidence="5">Transcriptional regulator, AraC family</fullName>
    </submittedName>
</protein>
<dbReference type="InterPro" id="IPR018060">
    <property type="entry name" value="HTH_AraC"/>
</dbReference>
<dbReference type="RefSeq" id="WP_013921034.1">
    <property type="nucleotide sequence ID" value="NC_015690.1"/>
</dbReference>
<dbReference type="GO" id="GO:0043565">
    <property type="term" value="F:sequence-specific DNA binding"/>
    <property type="evidence" value="ECO:0007669"/>
    <property type="project" value="InterPro"/>
</dbReference>
<keyword evidence="1" id="KW-0805">Transcription regulation</keyword>
<dbReference type="SUPFAM" id="SSF46689">
    <property type="entry name" value="Homeodomain-like"/>
    <property type="match status" value="2"/>
</dbReference>
<dbReference type="Gene3D" id="1.10.10.60">
    <property type="entry name" value="Homeodomain-like"/>
    <property type="match status" value="2"/>
</dbReference>
<dbReference type="SMART" id="SM00342">
    <property type="entry name" value="HTH_ARAC"/>
    <property type="match status" value="1"/>
</dbReference>
<evidence type="ECO:0000313" key="5">
    <source>
        <dbReference type="EMBL" id="AEI45893.1"/>
    </source>
</evidence>
<proteinExistence type="predicted"/>
<dbReference type="InterPro" id="IPR050204">
    <property type="entry name" value="AraC_XylS_family_regulators"/>
</dbReference>
<dbReference type="InterPro" id="IPR009057">
    <property type="entry name" value="Homeodomain-like_sf"/>
</dbReference>
<dbReference type="HOGENOM" id="CLU_000445_88_6_9"/>
<name>F8FPS6_PAEMK</name>
<reference evidence="5 6" key="2">
    <citation type="journal article" date="2013" name="Genome Announc.">
        <title>Genome Sequence of Growth-Improving Paenibacillus mucilaginosus Strain KNP414.</title>
        <authorList>
            <person name="Lu J.J."/>
            <person name="Wang J.F."/>
            <person name="Hu X.F."/>
        </authorList>
    </citation>
    <scope>NUCLEOTIDE SEQUENCE [LARGE SCALE GENOMIC DNA]</scope>
    <source>
        <strain evidence="5 6">KNP414</strain>
    </source>
</reference>
<dbReference type="GO" id="GO:0003700">
    <property type="term" value="F:DNA-binding transcription factor activity"/>
    <property type="evidence" value="ECO:0007669"/>
    <property type="project" value="InterPro"/>
</dbReference>
<dbReference type="PROSITE" id="PS00041">
    <property type="entry name" value="HTH_ARAC_FAMILY_1"/>
    <property type="match status" value="1"/>
</dbReference>
<keyword evidence="3" id="KW-0804">Transcription</keyword>
<organism evidence="5 6">
    <name type="scientific">Paenibacillus mucilaginosus (strain KNP414)</name>
    <dbReference type="NCBI Taxonomy" id="1036673"/>
    <lineage>
        <taxon>Bacteria</taxon>
        <taxon>Bacillati</taxon>
        <taxon>Bacillota</taxon>
        <taxon>Bacilli</taxon>
        <taxon>Bacillales</taxon>
        <taxon>Paenibacillaceae</taxon>
        <taxon>Paenibacillus</taxon>
    </lineage>
</organism>
<dbReference type="Pfam" id="PF12833">
    <property type="entry name" value="HTH_18"/>
    <property type="match status" value="1"/>
</dbReference>
<evidence type="ECO:0000313" key="6">
    <source>
        <dbReference type="Proteomes" id="UP000006620"/>
    </source>
</evidence>